<dbReference type="RefSeq" id="WP_331804424.1">
    <property type="nucleotide sequence ID" value="NZ_JAZHPM010000002.1"/>
</dbReference>
<keyword evidence="1" id="KW-1133">Transmembrane helix</keyword>
<reference evidence="2 3" key="1">
    <citation type="submission" date="2024-01" db="EMBL/GenBank/DDBJ databases">
        <title>Survival strategy associated with biotechnological potential of Virgibacillus dokdonensis T4.6 isolated from salt-fermented shrimp paste.</title>
        <authorList>
            <person name="Doan T.V."/>
            <person name="Quach N.T."/>
            <person name="Phi Q.-T."/>
        </authorList>
    </citation>
    <scope>NUCLEOTIDE SEQUENCE [LARGE SCALE GENOMIC DNA]</scope>
    <source>
        <strain evidence="2 3">T4.6</strain>
    </source>
</reference>
<protein>
    <submittedName>
        <fullName evidence="2">Uncharacterized protein</fullName>
    </submittedName>
</protein>
<keyword evidence="1" id="KW-0472">Membrane</keyword>
<dbReference type="EMBL" id="JAZHPM010000002">
    <property type="protein sequence ID" value="MEF2290605.1"/>
    <property type="molecule type" value="Genomic_DNA"/>
</dbReference>
<gene>
    <name evidence="2" type="ORF">V2W34_01110</name>
</gene>
<feature type="transmembrane region" description="Helical" evidence="1">
    <location>
        <begin position="20"/>
        <end position="45"/>
    </location>
</feature>
<sequence length="64" mass="7646">FLKNMKARNHQIQQPIKNTFIFHVLMYCSLLIAISFLLCLVVLFFNHISIKNLYVGHFKMNNNY</sequence>
<dbReference type="Proteomes" id="UP001356080">
    <property type="component" value="Unassembled WGS sequence"/>
</dbReference>
<keyword evidence="1" id="KW-0812">Transmembrane</keyword>
<organism evidence="2 3">
    <name type="scientific">Virgibacillus dokdonensis</name>
    <dbReference type="NCBI Taxonomy" id="302167"/>
    <lineage>
        <taxon>Bacteria</taxon>
        <taxon>Bacillati</taxon>
        <taxon>Bacillota</taxon>
        <taxon>Bacilli</taxon>
        <taxon>Bacillales</taxon>
        <taxon>Bacillaceae</taxon>
        <taxon>Virgibacillus</taxon>
    </lineage>
</organism>
<comment type="caution">
    <text evidence="2">The sequence shown here is derived from an EMBL/GenBank/DDBJ whole genome shotgun (WGS) entry which is preliminary data.</text>
</comment>
<evidence type="ECO:0000313" key="2">
    <source>
        <dbReference type="EMBL" id="MEF2290605.1"/>
    </source>
</evidence>
<proteinExistence type="predicted"/>
<name>A0ABU7VAA6_9BACI</name>
<accession>A0ABU7VAA6</accession>
<keyword evidence="3" id="KW-1185">Reference proteome</keyword>
<evidence type="ECO:0000313" key="3">
    <source>
        <dbReference type="Proteomes" id="UP001356080"/>
    </source>
</evidence>
<feature type="non-terminal residue" evidence="2">
    <location>
        <position position="1"/>
    </location>
</feature>
<evidence type="ECO:0000256" key="1">
    <source>
        <dbReference type="SAM" id="Phobius"/>
    </source>
</evidence>